<evidence type="ECO:0000313" key="3">
    <source>
        <dbReference type="EMBL" id="ESU37212.1"/>
    </source>
</evidence>
<dbReference type="VEuPathDB" id="GiardiaDB:GL50803_006617"/>
<evidence type="ECO:0000256" key="2">
    <source>
        <dbReference type="SAM" id="SignalP"/>
    </source>
</evidence>
<keyword evidence="1" id="KW-0812">Transmembrane</keyword>
<dbReference type="VEuPathDB" id="GiardiaDB:DHA2_6617"/>
<dbReference type="Proteomes" id="UP000018320">
    <property type="component" value="Unassembled WGS sequence"/>
</dbReference>
<dbReference type="VEuPathDB" id="GiardiaDB:GL50581_3849"/>
<keyword evidence="1" id="KW-1133">Transmembrane helix</keyword>
<name>V6TFT9_GIAIN</name>
<proteinExistence type="predicted"/>
<reference evidence="3 4" key="2">
    <citation type="journal article" date="2013" name="Genome Biol. Evol.">
        <title>Genome sequencing of Giardia lamblia genotypes A2 and B isolates (DH and GS) and comparative analysis with the genomes of genotypes A1 and E (WB and Pig).</title>
        <authorList>
            <person name="Adam R.D."/>
            <person name="Dahlstrom E.W."/>
            <person name="Martens C.A."/>
            <person name="Bruno D.P."/>
            <person name="Barbian K.D."/>
            <person name="Ricklefs S.M."/>
            <person name="Hernandez M.M."/>
            <person name="Narla N.P."/>
            <person name="Patel R.B."/>
            <person name="Porcella S.F."/>
            <person name="Nash T.E."/>
        </authorList>
    </citation>
    <scope>NUCLEOTIDE SEQUENCE [LARGE SCALE GENOMIC DNA]</scope>
    <source>
        <strain evidence="3 4">DH</strain>
    </source>
</reference>
<keyword evidence="1" id="KW-0472">Membrane</keyword>
<keyword evidence="2" id="KW-0732">Signal</keyword>
<evidence type="ECO:0000313" key="4">
    <source>
        <dbReference type="Proteomes" id="UP000018320"/>
    </source>
</evidence>
<sequence length="563" mass="63465">MMVLWLLLLALTTSAYLPSRMLVLYDGPEIASKDLQLILTGARIASRSMRMDDPKFKLPKLVLDGVPQYSHIAIIGRGNHLTAENYNELLKYVEGTLDPYSSKLTEDERMILPTSSSDRWTTAMKYPTEYVYKGIFEPLPGASIAIFTDAHACQRLLNLLKNLGMKAIRSTSSEMGALKLSTALKEKLSRGEQSGCDIIGDVSYKPLKQPLSDILSFIPNFLSDVQKAHEIFTFESSSRELTAGLVWQGLENNARVIAIGFLGALADTTMMMSNASSEQYFKEWNAKEGINRSIYEYSTLPEGSIQAFYQLSRWFGFAKCMLRVSVLDARPVQDPSGCDNTVPAQHGEARGNTAVVEGNLVHYIVKIEELVNNTLWRPYVPKRIAVRLDELVTNNARRHPEDYGLFPSETRQIKKQISALSSGLYSRCLQSARKDLINQTQNITVTDALSSIYTDIQLHESIMGTLISMNLALLDEKKGLFDLVIVPDLVRSYHMRLDYNVPGYNRIKLIHHLHVNMDRTDAFYKHYADWPLFVGLGCVFLLAVYAGILLLTHKETRTEEKEE</sequence>
<accession>V6TFT9</accession>
<comment type="caution">
    <text evidence="3">The sequence shown here is derived from an EMBL/GenBank/DDBJ whole genome shotgun (WGS) entry which is preliminary data.</text>
</comment>
<organism evidence="3 4">
    <name type="scientific">Giardia intestinalis</name>
    <name type="common">Giardia lamblia</name>
    <dbReference type="NCBI Taxonomy" id="5741"/>
    <lineage>
        <taxon>Eukaryota</taxon>
        <taxon>Metamonada</taxon>
        <taxon>Diplomonadida</taxon>
        <taxon>Hexamitidae</taxon>
        <taxon>Giardiinae</taxon>
        <taxon>Giardia</taxon>
    </lineage>
</organism>
<feature type="chain" id="PRO_5012497641" evidence="2">
    <location>
        <begin position="16"/>
        <end position="563"/>
    </location>
</feature>
<feature type="transmembrane region" description="Helical" evidence="1">
    <location>
        <begin position="530"/>
        <end position="551"/>
    </location>
</feature>
<feature type="signal peptide" evidence="2">
    <location>
        <begin position="1"/>
        <end position="15"/>
    </location>
</feature>
<protein>
    <submittedName>
        <fullName evidence="3">Uncharacterized protein</fullName>
    </submittedName>
</protein>
<evidence type="ECO:0000256" key="1">
    <source>
        <dbReference type="SAM" id="Phobius"/>
    </source>
</evidence>
<dbReference type="AlphaFoldDB" id="V6TFT9"/>
<reference evidence="4" key="1">
    <citation type="submission" date="2012-02" db="EMBL/GenBank/DDBJ databases">
        <title>Genome sequencing of Giardia lamblia Genotypes A2 and B isolates (DH and GS) and comparative analysis with the genomes of Genotypes A1 and E (WB and Pig).</title>
        <authorList>
            <person name="Adam R."/>
            <person name="Dahlstrom E."/>
            <person name="Martens C."/>
            <person name="Bruno D."/>
            <person name="Barbian K."/>
            <person name="Porcella S.F."/>
            <person name="Nash T."/>
        </authorList>
    </citation>
    <scope>NUCLEOTIDE SEQUENCE</scope>
    <source>
        <strain evidence="4">DH</strain>
    </source>
</reference>
<dbReference type="VEuPathDB" id="GiardiaDB:QR46_1960"/>
<gene>
    <name evidence="3" type="ORF">DHA2_6617</name>
</gene>
<dbReference type="EMBL" id="AHGT01000031">
    <property type="protein sequence ID" value="ESU37212.1"/>
    <property type="molecule type" value="Genomic_DNA"/>
</dbReference>